<dbReference type="RefSeq" id="WP_166789674.1">
    <property type="nucleotide sequence ID" value="NZ_SOHH01000064.1"/>
</dbReference>
<gene>
    <name evidence="1" type="ORF">E3T48_08145</name>
</gene>
<dbReference type="EMBL" id="SOHH01000064">
    <property type="protein sequence ID" value="TFD77644.1"/>
    <property type="molecule type" value="Genomic_DNA"/>
</dbReference>
<dbReference type="Proteomes" id="UP000298313">
    <property type="component" value="Unassembled WGS sequence"/>
</dbReference>
<comment type="caution">
    <text evidence="1">The sequence shown here is derived from an EMBL/GenBank/DDBJ whole genome shotgun (WGS) entry which is preliminary data.</text>
</comment>
<accession>A0A4R9B7H3</accession>
<evidence type="ECO:0008006" key="3">
    <source>
        <dbReference type="Google" id="ProtNLM"/>
    </source>
</evidence>
<sequence>MPALNDRRRVILSQTDAGREKEAHIQHVETTLHGFIEQSLAAADIEGVKTALRKFISGRPAGIAVDRRSDVPHEIP</sequence>
<dbReference type="InterPro" id="IPR036390">
    <property type="entry name" value="WH_DNA-bd_sf"/>
</dbReference>
<name>A0A4R9B7H3_9MICO</name>
<reference evidence="1 2" key="1">
    <citation type="submission" date="2019-03" db="EMBL/GenBank/DDBJ databases">
        <title>Genomics of glacier-inhabiting Cryobacterium strains.</title>
        <authorList>
            <person name="Liu Q."/>
            <person name="Xin Y.-H."/>
        </authorList>
    </citation>
    <scope>NUCLEOTIDE SEQUENCE [LARGE SCALE GENOMIC DNA]</scope>
    <source>
        <strain evidence="1 2">Hh4</strain>
    </source>
</reference>
<protein>
    <recommendedName>
        <fullName evidence="3">MarR family transcriptional regulator</fullName>
    </recommendedName>
</protein>
<keyword evidence="2" id="KW-1185">Reference proteome</keyword>
<organism evidence="1 2">
    <name type="scientific">Cryobacterium fucosi</name>
    <dbReference type="NCBI Taxonomy" id="1259157"/>
    <lineage>
        <taxon>Bacteria</taxon>
        <taxon>Bacillati</taxon>
        <taxon>Actinomycetota</taxon>
        <taxon>Actinomycetes</taxon>
        <taxon>Micrococcales</taxon>
        <taxon>Microbacteriaceae</taxon>
        <taxon>Cryobacterium</taxon>
    </lineage>
</organism>
<dbReference type="AlphaFoldDB" id="A0A4R9B7H3"/>
<evidence type="ECO:0000313" key="1">
    <source>
        <dbReference type="EMBL" id="TFD77644.1"/>
    </source>
</evidence>
<dbReference type="SUPFAM" id="SSF46785">
    <property type="entry name" value="Winged helix' DNA-binding domain"/>
    <property type="match status" value="1"/>
</dbReference>
<proteinExistence type="predicted"/>
<evidence type="ECO:0000313" key="2">
    <source>
        <dbReference type="Proteomes" id="UP000298313"/>
    </source>
</evidence>